<evidence type="ECO:0000313" key="2">
    <source>
        <dbReference type="EMBL" id="SDF56700.1"/>
    </source>
</evidence>
<feature type="compositionally biased region" description="Basic and acidic residues" evidence="1">
    <location>
        <begin position="156"/>
        <end position="169"/>
    </location>
</feature>
<gene>
    <name evidence="2" type="ORF">SAMN04489759_102461</name>
</gene>
<evidence type="ECO:0008006" key="4">
    <source>
        <dbReference type="Google" id="ProtNLM"/>
    </source>
</evidence>
<feature type="compositionally biased region" description="Low complexity" evidence="1">
    <location>
        <begin position="267"/>
        <end position="276"/>
    </location>
</feature>
<evidence type="ECO:0000256" key="1">
    <source>
        <dbReference type="SAM" id="MobiDB-lite"/>
    </source>
</evidence>
<reference evidence="3" key="1">
    <citation type="submission" date="2016-10" db="EMBL/GenBank/DDBJ databases">
        <authorList>
            <person name="Varghese N."/>
            <person name="Submissions S."/>
        </authorList>
    </citation>
    <scope>NUCLEOTIDE SEQUENCE [LARGE SCALE GENOMIC DNA]</scope>
    <source>
        <strain evidence="3">DSM 16477</strain>
    </source>
</reference>
<feature type="compositionally biased region" description="Low complexity" evidence="1">
    <location>
        <begin position="173"/>
        <end position="188"/>
    </location>
</feature>
<feature type="compositionally biased region" description="Acidic residues" evidence="1">
    <location>
        <begin position="237"/>
        <end position="248"/>
    </location>
</feature>
<sequence length="390" mass="42123">MSEPVSNAEVEDVLSSIRRLVSEDKRPLQRSNSAPERVEPPVAPKSAAPEADAEITAPAPDPSVTSGDFAPHVPQQPTASADKATGDPSPKERPFFSARKPITPPRVKAPETAADRLVLTPALRVATSDGKDRPQATASQEVEEKAGPEISPFDYDMLHDDPADLHAEDYAAPEDAPAQPEADPSAQDSRAEPAVAEPDQPFASARFTHTEPPKAERKLSDKIAALETAIGQISDNWEPDSPGDDDYSGTEPPAMAWEDEVEDEVEAFQPEAFQPEAPQPEAPRAEAEPEASEAPAFRRPAPEIEEQVRRFADSGPRAPEPAPRTAEAAPDAAGGLGVEDQFLDEEALRDLVTEIVRAELQGALGERITRNVRKLVRREIHRAMTAQDLE</sequence>
<proteinExistence type="predicted"/>
<dbReference type="OrthoDB" id="7875768at2"/>
<feature type="compositionally biased region" description="Basic and acidic residues" evidence="1">
    <location>
        <begin position="300"/>
        <end position="312"/>
    </location>
</feature>
<dbReference type="Proteomes" id="UP000199399">
    <property type="component" value="Unassembled WGS sequence"/>
</dbReference>
<feature type="compositionally biased region" description="Low complexity" evidence="1">
    <location>
        <begin position="323"/>
        <end position="333"/>
    </location>
</feature>
<dbReference type="RefSeq" id="WP_093739969.1">
    <property type="nucleotide sequence ID" value="NZ_FNBP01000002.1"/>
</dbReference>
<organism evidence="2 3">
    <name type="scientific">Sulfitobacter delicatus</name>
    <dbReference type="NCBI Taxonomy" id="218672"/>
    <lineage>
        <taxon>Bacteria</taxon>
        <taxon>Pseudomonadati</taxon>
        <taxon>Pseudomonadota</taxon>
        <taxon>Alphaproteobacteria</taxon>
        <taxon>Rhodobacterales</taxon>
        <taxon>Roseobacteraceae</taxon>
        <taxon>Sulfitobacter</taxon>
    </lineage>
</organism>
<dbReference type="AlphaFoldDB" id="A0A1G7M658"/>
<dbReference type="EMBL" id="FNBP01000002">
    <property type="protein sequence ID" value="SDF56700.1"/>
    <property type="molecule type" value="Genomic_DNA"/>
</dbReference>
<feature type="compositionally biased region" description="Acidic residues" evidence="1">
    <location>
        <begin position="257"/>
        <end position="266"/>
    </location>
</feature>
<protein>
    <recommendedName>
        <fullName evidence="4">Cell pole-organizing protein PopZ</fullName>
    </recommendedName>
</protein>
<name>A0A1G7M658_9RHOB</name>
<evidence type="ECO:0000313" key="3">
    <source>
        <dbReference type="Proteomes" id="UP000199399"/>
    </source>
</evidence>
<feature type="region of interest" description="Disordered" evidence="1">
    <location>
        <begin position="19"/>
        <end position="340"/>
    </location>
</feature>
<dbReference type="STRING" id="218672.SAMN04489759_102461"/>
<accession>A0A1G7M658</accession>
<feature type="compositionally biased region" description="Basic and acidic residues" evidence="1">
    <location>
        <begin position="208"/>
        <end position="221"/>
    </location>
</feature>
<keyword evidence="3" id="KW-1185">Reference proteome</keyword>